<name>A0A5E7MFN4_PSEFL</name>
<accession>A0A5E7MFN4</accession>
<reference evidence="1 2" key="1">
    <citation type="submission" date="2019-09" db="EMBL/GenBank/DDBJ databases">
        <authorList>
            <person name="Chandra G."/>
            <person name="Truman W A."/>
        </authorList>
    </citation>
    <scope>NUCLEOTIDE SEQUENCE [LARGE SCALE GENOMIC DNA]</scope>
    <source>
        <strain evidence="1">PS896</strain>
    </source>
</reference>
<dbReference type="Proteomes" id="UP000377224">
    <property type="component" value="Unassembled WGS sequence"/>
</dbReference>
<protein>
    <submittedName>
        <fullName evidence="1">Uncharacterized protein</fullName>
    </submittedName>
</protein>
<sequence length="88" mass="9682">MSTFAVFGMTIDVATAEARKKTSGTRKNLKTPGGVEPIPEPEWLEMVRKRAEKIMGGLQCASSRHCSTRRSTPSSSWSWLARLCAVVI</sequence>
<dbReference type="RefSeq" id="WP_150648178.1">
    <property type="nucleotide sequence ID" value="NZ_CABVIN010000005.1"/>
</dbReference>
<proteinExistence type="predicted"/>
<dbReference type="AlphaFoldDB" id="A0A5E7MFN4"/>
<dbReference type="EMBL" id="CABVIN010000005">
    <property type="protein sequence ID" value="VVP23401.1"/>
    <property type="molecule type" value="Genomic_DNA"/>
</dbReference>
<gene>
    <name evidence="1" type="ORF">PS896_03960</name>
</gene>
<organism evidence="1 2">
    <name type="scientific">Pseudomonas fluorescens</name>
    <dbReference type="NCBI Taxonomy" id="294"/>
    <lineage>
        <taxon>Bacteria</taxon>
        <taxon>Pseudomonadati</taxon>
        <taxon>Pseudomonadota</taxon>
        <taxon>Gammaproteobacteria</taxon>
        <taxon>Pseudomonadales</taxon>
        <taxon>Pseudomonadaceae</taxon>
        <taxon>Pseudomonas</taxon>
    </lineage>
</organism>
<evidence type="ECO:0000313" key="2">
    <source>
        <dbReference type="Proteomes" id="UP000377224"/>
    </source>
</evidence>
<evidence type="ECO:0000313" key="1">
    <source>
        <dbReference type="EMBL" id="VVP23401.1"/>
    </source>
</evidence>